<dbReference type="Proteomes" id="UP000193467">
    <property type="component" value="Unassembled WGS sequence"/>
</dbReference>
<comment type="subcellular location">
    <subcellularLocation>
        <location evidence="1">Nucleus</location>
    </subcellularLocation>
</comment>
<dbReference type="OrthoDB" id="10252587at2759"/>
<dbReference type="CDD" id="cd11710">
    <property type="entry name" value="GINS_A_psf1"/>
    <property type="match status" value="1"/>
</dbReference>
<dbReference type="AlphaFoldDB" id="A0A1Y2F163"/>
<comment type="function">
    <text evidence="1">Required for correct functioning of the GINS complex, a complex that plays an essential role in the initiation of DNA replication, and progression of DNA replication forks. GINS complex seems to bind preferentially to single-stranded DNA.</text>
</comment>
<dbReference type="InterPro" id="IPR056783">
    <property type="entry name" value="PSF1_C"/>
</dbReference>
<evidence type="ECO:0000259" key="2">
    <source>
        <dbReference type="Pfam" id="PF24997"/>
    </source>
</evidence>
<gene>
    <name evidence="3" type="ORF">BCR35DRAFT_305388</name>
</gene>
<evidence type="ECO:0000256" key="1">
    <source>
        <dbReference type="RuleBase" id="RU368085"/>
    </source>
</evidence>
<comment type="similarity">
    <text evidence="1">Belongs to the GINS1/PSF1 family.</text>
</comment>
<reference evidence="3 4" key="1">
    <citation type="submission" date="2016-07" db="EMBL/GenBank/DDBJ databases">
        <title>Pervasive Adenine N6-methylation of Active Genes in Fungi.</title>
        <authorList>
            <consortium name="DOE Joint Genome Institute"/>
            <person name="Mondo S.J."/>
            <person name="Dannebaum R.O."/>
            <person name="Kuo R.C."/>
            <person name="Labutti K."/>
            <person name="Haridas S."/>
            <person name="Kuo A."/>
            <person name="Salamov A."/>
            <person name="Ahrendt S.R."/>
            <person name="Lipzen A."/>
            <person name="Sullivan W."/>
            <person name="Andreopoulos W.B."/>
            <person name="Clum A."/>
            <person name="Lindquist E."/>
            <person name="Daum C."/>
            <person name="Ramamoorthy G.K."/>
            <person name="Gryganskyi A."/>
            <person name="Culley D."/>
            <person name="Magnuson J.K."/>
            <person name="James T.Y."/>
            <person name="O'Malley M.A."/>
            <person name="Stajich J.E."/>
            <person name="Spatafora J.W."/>
            <person name="Visel A."/>
            <person name="Grigoriev I.V."/>
        </authorList>
    </citation>
    <scope>NUCLEOTIDE SEQUENCE [LARGE SCALE GENOMIC DNA]</scope>
    <source>
        <strain evidence="3 4">62-1032</strain>
    </source>
</reference>
<organism evidence="3 4">
    <name type="scientific">Leucosporidium creatinivorum</name>
    <dbReference type="NCBI Taxonomy" id="106004"/>
    <lineage>
        <taxon>Eukaryota</taxon>
        <taxon>Fungi</taxon>
        <taxon>Dikarya</taxon>
        <taxon>Basidiomycota</taxon>
        <taxon>Pucciniomycotina</taxon>
        <taxon>Microbotryomycetes</taxon>
        <taxon>Leucosporidiales</taxon>
        <taxon>Leucosporidium</taxon>
    </lineage>
</organism>
<dbReference type="SUPFAM" id="SSF158573">
    <property type="entry name" value="GINS helical bundle-like"/>
    <property type="match status" value="1"/>
</dbReference>
<dbReference type="PANTHER" id="PTHR12914:SF2">
    <property type="entry name" value="DNA REPLICATION COMPLEX GINS PROTEIN PSF1"/>
    <property type="match status" value="1"/>
</dbReference>
<keyword evidence="1" id="KW-0235">DNA replication</keyword>
<dbReference type="Pfam" id="PF24997">
    <property type="entry name" value="PSF1_C"/>
    <property type="match status" value="1"/>
</dbReference>
<evidence type="ECO:0000313" key="3">
    <source>
        <dbReference type="EMBL" id="ORY77622.1"/>
    </source>
</evidence>
<dbReference type="STRING" id="106004.A0A1Y2F163"/>
<dbReference type="PANTHER" id="PTHR12914">
    <property type="entry name" value="PARTNER OF SLD5"/>
    <property type="match status" value="1"/>
</dbReference>
<dbReference type="CDD" id="cd21696">
    <property type="entry name" value="GINS_B_Psf1"/>
    <property type="match status" value="1"/>
</dbReference>
<comment type="subunit">
    <text evidence="1">Component of the GINS complex.</text>
</comment>
<evidence type="ECO:0000313" key="4">
    <source>
        <dbReference type="Proteomes" id="UP000193467"/>
    </source>
</evidence>
<protein>
    <recommendedName>
        <fullName evidence="1">DNA replication complex GINS protein PSF1</fullName>
    </recommendedName>
</protein>
<feature type="domain" description="DNA replication complex GINS protein PSF1 C-terminal" evidence="2">
    <location>
        <begin position="166"/>
        <end position="214"/>
    </location>
</feature>
<comment type="caution">
    <text evidence="3">The sequence shown here is derived from an EMBL/GenBank/DDBJ whole genome shotgun (WGS) entry which is preliminary data.</text>
</comment>
<dbReference type="FunCoup" id="A0A1Y2F163">
    <property type="interactions" value="192"/>
</dbReference>
<keyword evidence="4" id="KW-1185">Reference proteome</keyword>
<dbReference type="InterPro" id="IPR036224">
    <property type="entry name" value="GINS_bundle-like_dom_sf"/>
</dbReference>
<dbReference type="EMBL" id="MCGR01000031">
    <property type="protein sequence ID" value="ORY77622.1"/>
    <property type="molecule type" value="Genomic_DNA"/>
</dbReference>
<accession>A0A1Y2F163</accession>
<keyword evidence="1" id="KW-0539">Nucleus</keyword>
<dbReference type="GO" id="GO:0000811">
    <property type="term" value="C:GINS complex"/>
    <property type="evidence" value="ECO:0007669"/>
    <property type="project" value="UniProtKB-UniRule"/>
</dbReference>
<dbReference type="InterPro" id="IPR005339">
    <property type="entry name" value="GINS_Psf1"/>
</dbReference>
<name>A0A1Y2F163_9BASI</name>
<dbReference type="InParanoid" id="A0A1Y2F163"/>
<sequence length="217" mass="24260">MLGDHAQTLVLDAHRSLQTRTLIPYNTEAVRAVIREAQSLSDSISILYQDQGQPPPSPYYEEAVIKAHALKRNYRNHLIYHQQRLDTLKDKFWEKGGMLSAAFGAETDTRKHMTTADEAFAKSYAELCMRLKTSYYEDADEPGMQGPQMMDAFDLLGGGVDAAPPKDVFVTVRVLKDVGDVETVSGARLTLTKGSQYSLAREDIENMIVQGFVEIID</sequence>
<proteinExistence type="inferred from homology"/>
<dbReference type="GO" id="GO:1902983">
    <property type="term" value="P:DNA strand elongation involved in mitotic DNA replication"/>
    <property type="evidence" value="ECO:0007669"/>
    <property type="project" value="TreeGrafter"/>
</dbReference>
<dbReference type="Gene3D" id="1.20.58.1030">
    <property type="match status" value="1"/>
</dbReference>